<organism evidence="3 4">
    <name type="scientific">Brassica rapa subsp. trilocularis</name>
    <dbReference type="NCBI Taxonomy" id="1813537"/>
    <lineage>
        <taxon>Eukaryota</taxon>
        <taxon>Viridiplantae</taxon>
        <taxon>Streptophyta</taxon>
        <taxon>Embryophyta</taxon>
        <taxon>Tracheophyta</taxon>
        <taxon>Spermatophyta</taxon>
        <taxon>Magnoliopsida</taxon>
        <taxon>eudicotyledons</taxon>
        <taxon>Gunneridae</taxon>
        <taxon>Pentapetalae</taxon>
        <taxon>rosids</taxon>
        <taxon>malvids</taxon>
        <taxon>Brassicales</taxon>
        <taxon>Brassicaceae</taxon>
        <taxon>Brassiceae</taxon>
        <taxon>Brassica</taxon>
    </lineage>
</organism>
<evidence type="ECO:0000259" key="2">
    <source>
        <dbReference type="PROSITE" id="PS51153"/>
    </source>
</evidence>
<name>A0ABQ7LLE5_BRACM</name>
<dbReference type="Gene3D" id="1.20.930.20">
    <property type="entry name" value="Adaptor protein Cbl, N-terminal domain"/>
    <property type="match status" value="1"/>
</dbReference>
<keyword evidence="4" id="KW-1185">Reference proteome</keyword>
<sequence>MDIPFSPFSVMLVLLITEIKKLRDFDHLFEDLVSTMEILVPITEEIDKLQERLDSCNKSLVFLHKTMSRAQEMVRECSDVRKYDILKKRSYTKQIKAINDDFAKLCGLYMPLIQYLDQLRSRSQRTSQDNSNVYTGRDSFDHEDEQRVILESFKDKGKGKQLQDEEDGQLAAALQESLSMEDEQVAKRRAQELEKDEQIANALLYDESERIANGSSSSTGAPLNEEDLHRMIWEKAKKVKDFKPLFKELASTIERLVPIFQEIDLLQEGLEPGNKDLVVLTKLMLSAKKMVHKCSRVRLYNLVKINSYTKKIKQINDDFVKFCQIDLQLIQHRDQLRSRSQTSLNMKESPRPLQKQVQESLKMEDLSSPEAKELRLAIQESLLLRRQQEDHGKGKQVQEDELVAVALQESLNSFKDNGKRKQVEEDELVAVALQESLNSFKDNKRRKQVQEDELVAVAIQESLNSFKDNGKRKQAQEDEIAARALQERINNGSSSFTRAHSFDEDDIQWVILESLTKKQRKSI</sequence>
<evidence type="ECO:0000256" key="1">
    <source>
        <dbReference type="SAM" id="MobiDB-lite"/>
    </source>
</evidence>
<dbReference type="PROSITE" id="PS51153">
    <property type="entry name" value="RPW8"/>
    <property type="match status" value="2"/>
</dbReference>
<gene>
    <name evidence="3" type="primary">A09p071190.1_BraROA</name>
    <name evidence="3" type="ORF">IGI04_038280</name>
</gene>
<proteinExistence type="predicted"/>
<dbReference type="EMBL" id="JADBGQ010000008">
    <property type="protein sequence ID" value="KAG5386810.1"/>
    <property type="molecule type" value="Genomic_DNA"/>
</dbReference>
<evidence type="ECO:0000313" key="4">
    <source>
        <dbReference type="Proteomes" id="UP000823674"/>
    </source>
</evidence>
<feature type="domain" description="RPW8" evidence="2">
    <location>
        <begin position="209"/>
        <end position="361"/>
    </location>
</feature>
<dbReference type="SMART" id="SM00726">
    <property type="entry name" value="UIM"/>
    <property type="match status" value="6"/>
</dbReference>
<dbReference type="InterPro" id="IPR008808">
    <property type="entry name" value="Powdery_mildew-R_dom"/>
</dbReference>
<accession>A0ABQ7LLE5</accession>
<evidence type="ECO:0000313" key="3">
    <source>
        <dbReference type="EMBL" id="KAG5386810.1"/>
    </source>
</evidence>
<feature type="domain" description="RPW8" evidence="2">
    <location>
        <begin position="1"/>
        <end position="144"/>
    </location>
</feature>
<protein>
    <recommendedName>
        <fullName evidence="2">RPW8 domain-containing protein</fullName>
    </recommendedName>
</protein>
<dbReference type="Proteomes" id="UP000823674">
    <property type="component" value="Chromosome A09"/>
</dbReference>
<reference evidence="3 4" key="1">
    <citation type="submission" date="2021-03" db="EMBL/GenBank/DDBJ databases">
        <authorList>
            <person name="King G.J."/>
            <person name="Bancroft I."/>
            <person name="Baten A."/>
            <person name="Bloomfield J."/>
            <person name="Borpatragohain P."/>
            <person name="He Z."/>
            <person name="Irish N."/>
            <person name="Irwin J."/>
            <person name="Liu K."/>
            <person name="Mauleon R.P."/>
            <person name="Moore J."/>
            <person name="Morris R."/>
            <person name="Ostergaard L."/>
            <person name="Wang B."/>
            <person name="Wells R."/>
        </authorList>
    </citation>
    <scope>NUCLEOTIDE SEQUENCE [LARGE SCALE GENOMIC DNA]</scope>
    <source>
        <strain evidence="3">R-o-18</strain>
        <tissue evidence="3">Leaf</tissue>
    </source>
</reference>
<dbReference type="Pfam" id="PF05659">
    <property type="entry name" value="RPW8"/>
    <property type="match status" value="2"/>
</dbReference>
<comment type="caution">
    <text evidence="3">The sequence shown here is derived from an EMBL/GenBank/DDBJ whole genome shotgun (WGS) entry which is preliminary data.</text>
</comment>
<dbReference type="InterPro" id="IPR003903">
    <property type="entry name" value="UIM_dom"/>
</dbReference>
<feature type="region of interest" description="Disordered" evidence="1">
    <location>
        <begin position="338"/>
        <end position="357"/>
    </location>
</feature>
<dbReference type="InterPro" id="IPR036537">
    <property type="entry name" value="Adaptor_Cbl_N_dom_sf"/>
</dbReference>